<evidence type="ECO:0000256" key="1">
    <source>
        <dbReference type="SAM" id="MobiDB-lite"/>
    </source>
</evidence>
<dbReference type="Gene3D" id="1.20.5.1000">
    <property type="entry name" value="arf6 gtpase in complex with a specific effector, jip4"/>
    <property type="match status" value="1"/>
</dbReference>
<feature type="compositionally biased region" description="Low complexity" evidence="1">
    <location>
        <begin position="414"/>
        <end position="423"/>
    </location>
</feature>
<feature type="compositionally biased region" description="Low complexity" evidence="1">
    <location>
        <begin position="238"/>
        <end position="256"/>
    </location>
</feature>
<accession>A0A1H6FL78</accession>
<feature type="compositionally biased region" description="Low complexity" evidence="1">
    <location>
        <begin position="487"/>
        <end position="514"/>
    </location>
</feature>
<organism evidence="3 4">
    <name type="scientific">Natronorubrum sediminis</name>
    <dbReference type="NCBI Taxonomy" id="640943"/>
    <lineage>
        <taxon>Archaea</taxon>
        <taxon>Methanobacteriati</taxon>
        <taxon>Methanobacteriota</taxon>
        <taxon>Stenosarchaea group</taxon>
        <taxon>Halobacteria</taxon>
        <taxon>Halobacteriales</taxon>
        <taxon>Natrialbaceae</taxon>
        <taxon>Natronorubrum</taxon>
    </lineage>
</organism>
<name>A0A1H6FL78_9EURY</name>
<gene>
    <name evidence="3" type="ORF">SAMN04487967_0443</name>
</gene>
<dbReference type="AlphaFoldDB" id="A0A1H6FL78"/>
<keyword evidence="4" id="KW-1185">Reference proteome</keyword>
<feature type="compositionally biased region" description="Acidic residues" evidence="1">
    <location>
        <begin position="388"/>
        <end position="397"/>
    </location>
</feature>
<dbReference type="RefSeq" id="WP_090504511.1">
    <property type="nucleotide sequence ID" value="NZ_FNWL01000001.1"/>
</dbReference>
<feature type="domain" description="DUF7527" evidence="2">
    <location>
        <begin position="615"/>
        <end position="853"/>
    </location>
</feature>
<dbReference type="Pfam" id="PF24371">
    <property type="entry name" value="DUF7527"/>
    <property type="match status" value="1"/>
</dbReference>
<feature type="compositionally biased region" description="Polar residues" evidence="1">
    <location>
        <begin position="375"/>
        <end position="387"/>
    </location>
</feature>
<evidence type="ECO:0000313" key="3">
    <source>
        <dbReference type="EMBL" id="SEH11637.1"/>
    </source>
</evidence>
<evidence type="ECO:0000259" key="2">
    <source>
        <dbReference type="Pfam" id="PF24371"/>
    </source>
</evidence>
<feature type="compositionally biased region" description="Polar residues" evidence="1">
    <location>
        <begin position="466"/>
        <end position="477"/>
    </location>
</feature>
<dbReference type="InterPro" id="IPR055949">
    <property type="entry name" value="DUF7527"/>
</dbReference>
<proteinExistence type="predicted"/>
<feature type="compositionally biased region" description="Polar residues" evidence="1">
    <location>
        <begin position="312"/>
        <end position="325"/>
    </location>
</feature>
<dbReference type="Proteomes" id="UP000199112">
    <property type="component" value="Unassembled WGS sequence"/>
</dbReference>
<dbReference type="OrthoDB" id="157503at2157"/>
<feature type="compositionally biased region" description="Acidic residues" evidence="1">
    <location>
        <begin position="428"/>
        <end position="454"/>
    </location>
</feature>
<protein>
    <recommendedName>
        <fullName evidence="2">DUF7527 domain-containing protein</fullName>
    </recommendedName>
</protein>
<reference evidence="4" key="1">
    <citation type="submission" date="2016-10" db="EMBL/GenBank/DDBJ databases">
        <authorList>
            <person name="Varghese N."/>
            <person name="Submissions S."/>
        </authorList>
    </citation>
    <scope>NUCLEOTIDE SEQUENCE [LARGE SCALE GENOMIC DNA]</scope>
    <source>
        <strain evidence="4">CGMCC 1.8981</strain>
    </source>
</reference>
<feature type="region of interest" description="Disordered" evidence="1">
    <location>
        <begin position="592"/>
        <end position="618"/>
    </location>
</feature>
<dbReference type="EMBL" id="FNWL01000001">
    <property type="protein sequence ID" value="SEH11637.1"/>
    <property type="molecule type" value="Genomic_DNA"/>
</dbReference>
<feature type="compositionally biased region" description="Basic and acidic residues" evidence="1">
    <location>
        <begin position="260"/>
        <end position="271"/>
    </location>
</feature>
<evidence type="ECO:0000313" key="4">
    <source>
        <dbReference type="Proteomes" id="UP000199112"/>
    </source>
</evidence>
<feature type="compositionally biased region" description="Acidic residues" evidence="1">
    <location>
        <begin position="273"/>
        <end position="284"/>
    </location>
</feature>
<feature type="compositionally biased region" description="Polar residues" evidence="1">
    <location>
        <begin position="332"/>
        <end position="342"/>
    </location>
</feature>
<feature type="region of interest" description="Disordered" evidence="1">
    <location>
        <begin position="175"/>
        <end position="550"/>
    </location>
</feature>
<feature type="compositionally biased region" description="Polar residues" evidence="1">
    <location>
        <begin position="187"/>
        <end position="213"/>
    </location>
</feature>
<sequence length="853" mass="92693">MEPRTKERAEQWDSRPFSGGYDGLSDLASSDFSGAVVSAGTWLFMLNGRIVGVIDGELESFEAASGTIYDAPHPALPLLCTMEETGGETRARYYTNKTPLREVDETLQRNSFTGYVELSENVLSGDYYAVYYGGRRMAAAYIGNAERLLTGEEAFERADDEVGIYEVRDVEIDVADVPGRTPDDASTKTQASSEPVPETETTSAPKTEPTASSSHEHTSDSEPPAPETPDVQDDSADDASTTPSSSPIESIDIAESTAEPDDRTPRGRSIEDIALEETLGDETPADASNAADHADASTPTETEEIDLESAPSGITSSSVETHTYSDPEDQSVTESNEQSPTEPDTGVPAEHSTETPGDGIDPSPSADRQPRESTPKTTETQSAVSTETADEPEDESSADGNADTSDPGPDLAEVEAAAEQLEQNDISWTEDDVDATTEETETAENDERFDEEEQWRETRNIPSIDPENTQKPTTTAEAATHTDPDSRSAASQSSTDATTAQSTTQRETQRQRTTPSESAPGRREPTPSSQEQDGRVADLTEQVESLEDQRDALVRKYEELEADRDRLKSENEELSSTVERLQARIDDLEQSLQQARETQAPSPAETDSTPTRTELSRQRALSDTNLFVRYASKSQPTLDTAHDANADRSEVASNLRLEHHTGFDAADVAVDGEPFEDFLTGTMEHQFVTWLTETVLYEVRDTGKADALADLYDAIPRIDRAELGASISLADDETEHVPDEVTFDVVAFDKMGNPLVVANLNDSRQPATQGMLEEMEEAASAVKANYQTLAAAMVITSSYFEPGALEVTERATGGGFLSRGSKLSYVSLSRKQGYHLCLVEARSEGFHMNVPEL</sequence>